<dbReference type="InterPro" id="IPR051839">
    <property type="entry name" value="RD_transcriptional_regulator"/>
</dbReference>
<dbReference type="InterPro" id="IPR009057">
    <property type="entry name" value="Homeodomain-like_sf"/>
</dbReference>
<feature type="non-terminal residue" evidence="4">
    <location>
        <position position="236"/>
    </location>
</feature>
<dbReference type="PANTHER" id="PTHR33215:SF13">
    <property type="entry name" value="PROTEIN DISTAL ANTENNA"/>
    <property type="match status" value="1"/>
</dbReference>
<dbReference type="SUPFAM" id="SSF46689">
    <property type="entry name" value="Homeodomain-like"/>
    <property type="match status" value="1"/>
</dbReference>
<reference evidence="4" key="1">
    <citation type="submission" date="2018-05" db="EMBL/GenBank/DDBJ databases">
        <authorList>
            <person name="Ashton P.M."/>
            <person name="Dallman T."/>
            <person name="Nair S."/>
            <person name="De Pinna E."/>
            <person name="Peters T."/>
            <person name="Grant K."/>
        </authorList>
    </citation>
    <scope>NUCLEOTIDE SEQUENCE [LARGE SCALE GENOMIC DNA]</scope>
    <source>
        <strain evidence="4">474878</strain>
    </source>
</reference>
<proteinExistence type="inferred from homology"/>
<organism evidence="4">
    <name type="scientific">Salmonella diarizonae</name>
    <dbReference type="NCBI Taxonomy" id="59204"/>
    <lineage>
        <taxon>Bacteria</taxon>
        <taxon>Pseudomonadati</taxon>
        <taxon>Pseudomonadota</taxon>
        <taxon>Gammaproteobacteria</taxon>
        <taxon>Enterobacterales</taxon>
        <taxon>Enterobacteriaceae</taxon>
        <taxon>Salmonella</taxon>
    </lineage>
</organism>
<protein>
    <submittedName>
        <fullName evidence="4">IS3 family transposase</fullName>
    </submittedName>
</protein>
<dbReference type="GO" id="GO:0003677">
    <property type="term" value="F:DNA binding"/>
    <property type="evidence" value="ECO:0007669"/>
    <property type="project" value="InterPro"/>
</dbReference>
<dbReference type="Pfam" id="PF13518">
    <property type="entry name" value="HTH_28"/>
    <property type="match status" value="1"/>
</dbReference>
<feature type="coiled-coil region" evidence="2">
    <location>
        <begin position="172"/>
        <end position="206"/>
    </location>
</feature>
<keyword evidence="2" id="KW-0175">Coiled coil</keyword>
<evidence type="ECO:0000256" key="2">
    <source>
        <dbReference type="SAM" id="Coils"/>
    </source>
</evidence>
<dbReference type="Pfam" id="PF01527">
    <property type="entry name" value="HTH_Tnp_1"/>
    <property type="match status" value="1"/>
</dbReference>
<dbReference type="GO" id="GO:0006313">
    <property type="term" value="P:DNA transposition"/>
    <property type="evidence" value="ECO:0007669"/>
    <property type="project" value="InterPro"/>
</dbReference>
<dbReference type="PANTHER" id="PTHR33215">
    <property type="entry name" value="PROTEIN DISTAL ANTENNA"/>
    <property type="match status" value="1"/>
</dbReference>
<dbReference type="InterPro" id="IPR002514">
    <property type="entry name" value="Transposase_8"/>
</dbReference>
<dbReference type="AlphaFoldDB" id="A0A5Y3WCF5"/>
<evidence type="ECO:0000256" key="1">
    <source>
        <dbReference type="ARBA" id="ARBA00009964"/>
    </source>
</evidence>
<comment type="caution">
    <text evidence="4">The sequence shown here is derived from an EMBL/GenBank/DDBJ whole genome shotgun (WGS) entry which is preliminary data.</text>
</comment>
<dbReference type="Proteomes" id="UP000839781">
    <property type="component" value="Unassembled WGS sequence"/>
</dbReference>
<evidence type="ECO:0000313" key="4">
    <source>
        <dbReference type="EMBL" id="ECJ4381067.1"/>
    </source>
</evidence>
<dbReference type="EMBL" id="AAIYJF010000110">
    <property type="protein sequence ID" value="ECJ4381067.1"/>
    <property type="molecule type" value="Genomic_DNA"/>
</dbReference>
<gene>
    <name evidence="4" type="ORF">DLB95_28745</name>
</gene>
<accession>A0A5Y3WCF5</accession>
<dbReference type="GO" id="GO:0004803">
    <property type="term" value="F:transposase activity"/>
    <property type="evidence" value="ECO:0007669"/>
    <property type="project" value="InterPro"/>
</dbReference>
<dbReference type="Gene3D" id="1.10.10.60">
    <property type="entry name" value="Homeodomain-like"/>
    <property type="match status" value="1"/>
</dbReference>
<name>A0A5Y3WCF5_SALDZ</name>
<dbReference type="InterPro" id="IPR055247">
    <property type="entry name" value="InsJ-like_HTH"/>
</dbReference>
<sequence>MFTEAERLRAIELYFKYGRKLAPVVRELGYPSKRNLRRWIRLWEASDGATKAIRRKPRYSDMQKQAAVEHYLNHGCCLAFTSRTLGYPCCDVLARWVNERHPDRRLIFTSTNNQNAPFEPEVKRQAVMALCTRHVPAREIARNIGISRTVLYKWKDEIIGDEAYQSMRKHEKPSLTEERDALREEVNRLNQEIRRQQMELDILKKTEEIIKKDPGISVSTLTNREKTQIADVLRGS</sequence>
<evidence type="ECO:0000259" key="3">
    <source>
        <dbReference type="Pfam" id="PF13518"/>
    </source>
</evidence>
<feature type="domain" description="Insertion element IS150 protein InsJ-like helix-turn-helix" evidence="3">
    <location>
        <begin position="6"/>
        <end position="58"/>
    </location>
</feature>
<comment type="similarity">
    <text evidence="1">Belongs to the transposase 8 family.</text>
</comment>